<evidence type="ECO:0000256" key="1">
    <source>
        <dbReference type="SAM" id="Phobius"/>
    </source>
</evidence>
<gene>
    <name evidence="2" type="ORF">EDC22_101520</name>
</gene>
<dbReference type="AlphaFoldDB" id="A0A4R3MME7"/>
<sequence>MTQAIHDVLLAYALPLFLWLGWPGLMAGGIAGAAMFPHWRIAGAVAGAATGGLIWLASWLAVAVGLRMMTVLST</sequence>
<dbReference type="RefSeq" id="WP_132805013.1">
    <property type="nucleotide sequence ID" value="NZ_SMAK01000001.1"/>
</dbReference>
<feature type="transmembrane region" description="Helical" evidence="1">
    <location>
        <begin position="12"/>
        <end position="35"/>
    </location>
</feature>
<evidence type="ECO:0000313" key="2">
    <source>
        <dbReference type="EMBL" id="TCT13650.1"/>
    </source>
</evidence>
<dbReference type="EMBL" id="SMAK01000001">
    <property type="protein sequence ID" value="TCT13650.1"/>
    <property type="molecule type" value="Genomic_DNA"/>
</dbReference>
<evidence type="ECO:0000313" key="3">
    <source>
        <dbReference type="Proteomes" id="UP000295678"/>
    </source>
</evidence>
<organism evidence="2 3">
    <name type="scientific">Tepidamorphus gemmatus</name>
    <dbReference type="NCBI Taxonomy" id="747076"/>
    <lineage>
        <taxon>Bacteria</taxon>
        <taxon>Pseudomonadati</taxon>
        <taxon>Pseudomonadota</taxon>
        <taxon>Alphaproteobacteria</taxon>
        <taxon>Hyphomicrobiales</taxon>
        <taxon>Tepidamorphaceae</taxon>
        <taxon>Tepidamorphus</taxon>
    </lineage>
</organism>
<reference evidence="2 3" key="1">
    <citation type="submission" date="2019-03" db="EMBL/GenBank/DDBJ databases">
        <title>Genomic Encyclopedia of Type Strains, Phase IV (KMG-IV): sequencing the most valuable type-strain genomes for metagenomic binning, comparative biology and taxonomic classification.</title>
        <authorList>
            <person name="Goeker M."/>
        </authorList>
    </citation>
    <scope>NUCLEOTIDE SEQUENCE [LARGE SCALE GENOMIC DNA]</scope>
    <source>
        <strain evidence="2 3">DSM 19345</strain>
    </source>
</reference>
<keyword evidence="1" id="KW-1133">Transmembrane helix</keyword>
<keyword evidence="1" id="KW-0812">Transmembrane</keyword>
<comment type="caution">
    <text evidence="2">The sequence shown here is derived from an EMBL/GenBank/DDBJ whole genome shotgun (WGS) entry which is preliminary data.</text>
</comment>
<accession>A0A4R3MME7</accession>
<keyword evidence="1" id="KW-0472">Membrane</keyword>
<keyword evidence="3" id="KW-1185">Reference proteome</keyword>
<feature type="transmembrane region" description="Helical" evidence="1">
    <location>
        <begin position="41"/>
        <end position="66"/>
    </location>
</feature>
<protein>
    <submittedName>
        <fullName evidence="2">Uncharacterized protein</fullName>
    </submittedName>
</protein>
<name>A0A4R3MME7_9HYPH</name>
<dbReference type="Proteomes" id="UP000295678">
    <property type="component" value="Unassembled WGS sequence"/>
</dbReference>
<proteinExistence type="predicted"/>